<keyword evidence="18" id="KW-1185">Reference proteome</keyword>
<keyword evidence="5 12" id="KW-0808">Transferase</keyword>
<dbReference type="SMART" id="SM01343">
    <property type="entry name" value="FATC"/>
    <property type="match status" value="1"/>
</dbReference>
<keyword evidence="9 12" id="KW-0067">ATP-binding</keyword>
<evidence type="ECO:0000256" key="4">
    <source>
        <dbReference type="ARBA" id="ARBA00022527"/>
    </source>
</evidence>
<evidence type="ECO:0000256" key="8">
    <source>
        <dbReference type="ARBA" id="ARBA00022777"/>
    </source>
</evidence>
<evidence type="ECO:0000259" key="17">
    <source>
        <dbReference type="PROSITE" id="PS51190"/>
    </source>
</evidence>
<sequence length="3006" mass="342093">MSLALHELLLCCRQLENDKATERKKEIEKFKRLIRDPETIRQLDSNSDSRDVKQMNWDATFRFLQKYIQKETESVRLAKPNVSASTQAARQKKMQELSSLVKCFIRCANKRAPRLKCQELLIYIMSTVSNPSSCAVHGTDCSSILLKDILAVRKYWCEISSKQWSDLQNLYCELFLKPSRDINKVLVARIIYTLTRGLCFQTDELNSNLFTFFSKAMQCARKERNPAGLEHIFEAMNIFLGICAVNYRMWVCKLGEEILPTVLYIWAQHKPNDSLKEQIVQLVQLQVRVHHPNGAKTQGKGVCDSAKWQSILYNLYDLLVNEISLIGSRGKYSSGSRNIALKENLVDLMADICHQVFTEDTKVLEITQSYAITQRECGDGEGPSKRRRIELGWEVIRDNLQKSQNDFDVIPWLQIAIRLISKYPMSLPHHELPHLLNILYQLLPQQRRGKRSPYVLRCLKEAALCQSQKSDLKTTQRLELQRTWSKIWSLVVRSLNFQQTEMESFGLLGVIIQEHLVTMDREIWKIFSGAACKPSSSAAQCLAIAMATLGVPETLRIRTAQNYWEGNASYTPKETIMKWLLFCHLEEDMEDNMELPPILSSDFPNLVLQKILVSLTMKNCRAALEFFQKASECMRHSQNKEEASLSETEAYFLQTTFDEINFFTNVPDNTTADKLPGSRLIVNQKLRHALEHDLLLMSEQLLNNISLDVMPAEILVRCAGLLTGVLGCYCYAGVQTEEEACLSELFHKAKSLMHYVGESISQSKSKLNEDARTLAMKALIIQCISCLCNCTQNSPRKILSTFFLHLLTSKLMNDLADICKHLMAFTGKPSEAGEADLMEGDGEGSRMDGEKTVLDLFDDHSGDAGDVNEAGELQILTGAVSPLSEEHLTKQDLLLLDIVKFLCIAVTAAPVQSVCFRPSEIQRKLLMLIDKNTFDLLKPLHLQMYLLLLKELPNEENPLPEEHVESLLKPLLDVCSFYRRDQEVCSAILCNLLPLVTALDTSGRNAGDLRTAQGRFLTVVGAFWQLANKGKCTAPLRIALVRCMKAMLQADPHSKWALLNVNDEEVLPVCDVFPLFLADSSFQVCMVAAKSVTSLFQDVKLRDSTGLLKALPLKLQQRAFEQLYMRVQEGAKKLGHNNGSQENHPDEENNRKSVLLTLISMILCCSPVCEKQALFAMFQCVKENGLEPLLVRKVLEKISGTFGYKSVDDFLNTHLDYLVLEWLNCGYSLSVFPWVLLSYSNLEEFYRSCYKVLIPQLVIRDQFEEIKSIADKIEREWRQLLAHCFPKILLNILPYFACQNQEDSETVLKKERAYKVYDMLKDKNCLGKQLMDNLIHSNLPEIVVEVLMTLHEPVNSKPGEESALTRFTGDLDPIPNPPHFPSYVIKATLDYISSCHKTKSKSLVAVLSKNPESFQRILLAICKQTSGTNNAYQKHRHLMIYHFFVSLLLKEIKDGLGGAWAFVLRDVIYTIIHHISNRPSLLKGVSLRSFLLCCDLLSCVCHAAVTYCEDALGSHLHVIVGTLIPIVGEQPEAQEEEINHFLSFNISDALPITRLEGLNDLRKKLESHKDQMKDLMKASQENPKDCIIIKLMANLLQLSKTAVNSTDTVLEAVGSCLGEIGPINFSTTALQHNKNTSYYSAVNLFEDRELQCTFIMLSLINNALIDHCIEVQSAAAACLKNILATKTGQTFLEIYKNKADTMLIYLHPFRVSKKKLLAVSVTVRENPLEDLNNTSLWIPQSRSHDVWIKTLTCALLDSGGVKSEVLQFLKPLCEVQTDFCQTVLPYLIHDILLHDSNESGQTLLSTHIQMFFATCCKYAMTPSRSSTPANSDPDSETLVCGSLDKISRQAMLAVVDYLRRQKRSPSSTVFEDSFWLELNYLQVAMTAQSCAAHFTALLCVEIYADKINLDKQQKRSSKVAKRITFEEGSQNLTITGLTEKSKEETGISLQDLLMDIYRSIGEPDSLYGCGGGRMLQPLARIRTYEHEALWGKALVTYDLERSLPPSTRQAGIIEALQNFGLCDTLSVYLKGLEQENPECSLELQELRYQAAWRNMQWDLTSFVKDESGERGYHESLYDALQCFRDKEFPTFYERLKCARVKEVEELSKGSLESVYSLLPTLCRLQTIGELEHTGWLFSGPLTNKQLNYMYLKWQSQSSLLQDSDFSFQEPIMALRTVILKVLLEKENENAKRDCIKDTLTKHLVELSRLARMAKNTQLPERAMFQIKQDSPMRHGVSEWQLEEAQVFWAKKEESLALSILKKMIKKLDEDWFTVEKDPHLKLIYTECLRLCGSWLAETCLENPTVIMQNYLEKAVEVAGSQNGDHCDELKSGKMKAFLSLARFSDTQYQRIENYMKSSEFENKQALLMAAKEEVGLLREHKIQMNRYIVKVQRELELDERAIHALREDRRRFLCKAVENYISCLLSGEEYDMWIFRLCSLWLENSGVSDVNAMIKREAEKIPSYKFLPLMYQLAARMGTKMMGGLGFHHILNNLIARISLDHPHHTLFIILALANANKDELLTKPEAARQSRLTKNVPKEISPLDMDRMEAASNIINMIKCRRADMVRNVEALCDAYIILANLDASPWKSQRRGISIPSDQPIMKLKNLDDVVVPTLEIKVDPSGKYENLVTVRSFKPEFRLAGGVNLPKIIDCIGSDGREMRQLVKGRDDLRQDAVMQQVFQMCNTLLQQNTETRKRKLTIRRYKVVPLSQRSGVLEWCTGTIPLGEFLINTDSSAHKRYRPQDYSNLFCQKTMTEAQKKGSEEKHDIFMDICQHFQPVFRYFCMEKFLDPAVWFEKRLAYTRSVATSSIVGYILGLGDRHVQNILLDEQTAELVHIDLGVAFEQGKILPTPETVPFRLTRDVVDGMGITGVEGVFRRCCEKTMAVMRNSQEALLTIVEVLLYDPLFDWTMNPLKALYLQQRLEDEADTSGSLNPSNQECNTKASSDTQTFNKVAERVLMRLQEKLKGVEEGTVLSVGGQVNLLIQQAMDPKNLSRLYPGWKAWV</sequence>
<feature type="region of interest" description="Disordered" evidence="14">
    <location>
        <begin position="2929"/>
        <end position="2949"/>
    </location>
</feature>
<dbReference type="InterPro" id="IPR016024">
    <property type="entry name" value="ARM-type_fold"/>
</dbReference>
<feature type="domain" description="FATC" evidence="17">
    <location>
        <begin position="2974"/>
        <end position="3006"/>
    </location>
</feature>
<dbReference type="PANTHER" id="PTHR37079:SF4">
    <property type="entry name" value="SERINE_THREONINE-PROTEIN KINASE ATM"/>
    <property type="match status" value="1"/>
</dbReference>
<dbReference type="Pfam" id="PF11640">
    <property type="entry name" value="TAN"/>
    <property type="match status" value="1"/>
</dbReference>
<dbReference type="PROSITE" id="PS51189">
    <property type="entry name" value="FAT"/>
    <property type="match status" value="1"/>
</dbReference>
<dbReference type="InterPro" id="IPR044107">
    <property type="entry name" value="PIKKc_ATM"/>
</dbReference>
<dbReference type="InterPro" id="IPR038980">
    <property type="entry name" value="ATM_plant"/>
</dbReference>
<dbReference type="SUPFAM" id="SSF56112">
    <property type="entry name" value="Protein kinase-like (PK-like)"/>
    <property type="match status" value="1"/>
</dbReference>
<dbReference type="InterPro" id="IPR003151">
    <property type="entry name" value="PIK-rel_kinase_FAT"/>
</dbReference>
<organism evidence="18 19">
    <name type="scientific">Gekko japonicus</name>
    <name type="common">Schlegel's Japanese gecko</name>
    <dbReference type="NCBI Taxonomy" id="146911"/>
    <lineage>
        <taxon>Eukaryota</taxon>
        <taxon>Metazoa</taxon>
        <taxon>Chordata</taxon>
        <taxon>Craniata</taxon>
        <taxon>Vertebrata</taxon>
        <taxon>Euteleostomi</taxon>
        <taxon>Lepidosauria</taxon>
        <taxon>Squamata</taxon>
        <taxon>Bifurcata</taxon>
        <taxon>Gekkota</taxon>
        <taxon>Gekkonidae</taxon>
        <taxon>Gekkoninae</taxon>
        <taxon>Gekko</taxon>
    </lineage>
</organism>
<evidence type="ECO:0000259" key="15">
    <source>
        <dbReference type="PROSITE" id="PS50290"/>
    </source>
</evidence>
<keyword evidence="10 12" id="KW-0539">Nucleus</keyword>
<dbReference type="InterPro" id="IPR036940">
    <property type="entry name" value="PI3/4_kinase_cat_sf"/>
</dbReference>
<dbReference type="InterPro" id="IPR014009">
    <property type="entry name" value="PIK_FAT"/>
</dbReference>
<evidence type="ECO:0000256" key="6">
    <source>
        <dbReference type="ARBA" id="ARBA00022741"/>
    </source>
</evidence>
<dbReference type="CDD" id="cd05171">
    <property type="entry name" value="PIKKc_ATM"/>
    <property type="match status" value="1"/>
</dbReference>
<dbReference type="SMART" id="SM01342">
    <property type="entry name" value="TAN"/>
    <property type="match status" value="1"/>
</dbReference>
<dbReference type="PROSITE" id="PS00915">
    <property type="entry name" value="PI3_4_KINASE_1"/>
    <property type="match status" value="1"/>
</dbReference>
<proteinExistence type="inferred from homology"/>
<dbReference type="SUPFAM" id="SSF48371">
    <property type="entry name" value="ARM repeat"/>
    <property type="match status" value="1"/>
</dbReference>
<dbReference type="Gene3D" id="1.10.1070.11">
    <property type="entry name" value="Phosphatidylinositol 3-/4-kinase, catalytic domain"/>
    <property type="match status" value="1"/>
</dbReference>
<keyword evidence="7 12" id="KW-0227">DNA damage</keyword>
<dbReference type="GO" id="GO:0016301">
    <property type="term" value="F:kinase activity"/>
    <property type="evidence" value="ECO:0007669"/>
    <property type="project" value="UniProtKB-KW"/>
</dbReference>
<evidence type="ECO:0000256" key="2">
    <source>
        <dbReference type="ARBA" id="ARBA00010769"/>
    </source>
</evidence>
<feature type="coiled-coil region" evidence="13">
    <location>
        <begin position="1555"/>
        <end position="1582"/>
    </location>
</feature>
<dbReference type="RefSeq" id="XP_015270295.1">
    <property type="nucleotide sequence ID" value="XM_015414809.1"/>
</dbReference>
<keyword evidence="13" id="KW-0175">Coiled coil</keyword>
<dbReference type="Gene3D" id="3.30.1010.10">
    <property type="entry name" value="Phosphatidylinositol 3-kinase Catalytic Subunit, Chain A, domain 4"/>
    <property type="match status" value="1"/>
</dbReference>
<dbReference type="GeneID" id="107113474"/>
<dbReference type="Proteomes" id="UP000694871">
    <property type="component" value="Unplaced"/>
</dbReference>
<keyword evidence="6 12" id="KW-0547">Nucleotide-binding</keyword>
<dbReference type="InterPro" id="IPR003152">
    <property type="entry name" value="FATC_dom"/>
</dbReference>
<protein>
    <recommendedName>
        <fullName evidence="3 12">non-specific serine/threonine protein kinase</fullName>
        <ecNumber evidence="3 12">2.7.11.1</ecNumber>
    </recommendedName>
</protein>
<feature type="compositionally biased region" description="Polar residues" evidence="14">
    <location>
        <begin position="2930"/>
        <end position="2949"/>
    </location>
</feature>
<dbReference type="PROSITE" id="PS00916">
    <property type="entry name" value="PI3_4_KINASE_2"/>
    <property type="match status" value="1"/>
</dbReference>
<feature type="domain" description="PI3K/PI4K catalytic" evidence="15">
    <location>
        <begin position="2636"/>
        <end position="2949"/>
    </location>
</feature>
<evidence type="ECO:0000256" key="9">
    <source>
        <dbReference type="ARBA" id="ARBA00022840"/>
    </source>
</evidence>
<comment type="similarity">
    <text evidence="2 12">Belongs to the PI3/PI4-kinase family. ATM subfamily.</text>
</comment>
<comment type="subcellular location">
    <subcellularLocation>
        <location evidence="1 12">Nucleus</location>
    </subcellularLocation>
</comment>
<dbReference type="InterPro" id="IPR000403">
    <property type="entry name" value="PI3/4_kinase_cat_dom"/>
</dbReference>
<evidence type="ECO:0000256" key="11">
    <source>
        <dbReference type="ARBA" id="ARBA00047899"/>
    </source>
</evidence>
<dbReference type="Pfam" id="PF00454">
    <property type="entry name" value="PI3_PI4_kinase"/>
    <property type="match status" value="1"/>
</dbReference>
<evidence type="ECO:0000256" key="13">
    <source>
        <dbReference type="SAM" id="Coils"/>
    </source>
</evidence>
<evidence type="ECO:0000256" key="14">
    <source>
        <dbReference type="SAM" id="MobiDB-lite"/>
    </source>
</evidence>
<dbReference type="PROSITE" id="PS50290">
    <property type="entry name" value="PI3_4_KINASE_3"/>
    <property type="match status" value="1"/>
</dbReference>
<accession>A0ABM1K9A8</accession>
<keyword evidence="8 12" id="KW-0418">Kinase</keyword>
<keyword evidence="4 12" id="KW-0723">Serine/threonine-protein kinase</keyword>
<comment type="catalytic activity">
    <reaction evidence="11 12">
        <text>L-threonyl-[protein] + ATP = O-phospho-L-threonyl-[protein] + ADP + H(+)</text>
        <dbReference type="Rhea" id="RHEA:46608"/>
        <dbReference type="Rhea" id="RHEA-COMP:11060"/>
        <dbReference type="Rhea" id="RHEA-COMP:11605"/>
        <dbReference type="ChEBI" id="CHEBI:15378"/>
        <dbReference type="ChEBI" id="CHEBI:30013"/>
        <dbReference type="ChEBI" id="CHEBI:30616"/>
        <dbReference type="ChEBI" id="CHEBI:61977"/>
        <dbReference type="ChEBI" id="CHEBI:456216"/>
        <dbReference type="EC" id="2.7.11.1"/>
    </reaction>
</comment>
<evidence type="ECO:0000256" key="10">
    <source>
        <dbReference type="ARBA" id="ARBA00023242"/>
    </source>
</evidence>
<dbReference type="PROSITE" id="PS51190">
    <property type="entry name" value="FATC"/>
    <property type="match status" value="1"/>
</dbReference>
<dbReference type="Pfam" id="PF02260">
    <property type="entry name" value="FATC"/>
    <property type="match status" value="1"/>
</dbReference>
<feature type="domain" description="FAT" evidence="16">
    <location>
        <begin position="1882"/>
        <end position="2516"/>
    </location>
</feature>
<dbReference type="InterPro" id="IPR011009">
    <property type="entry name" value="Kinase-like_dom_sf"/>
</dbReference>
<reference evidence="19" key="1">
    <citation type="submission" date="2025-08" db="UniProtKB">
        <authorList>
            <consortium name="RefSeq"/>
        </authorList>
    </citation>
    <scope>IDENTIFICATION</scope>
</reference>
<evidence type="ECO:0000256" key="7">
    <source>
        <dbReference type="ARBA" id="ARBA00022763"/>
    </source>
</evidence>
<name>A0ABM1K9A8_GEKJA</name>
<evidence type="ECO:0000313" key="18">
    <source>
        <dbReference type="Proteomes" id="UP000694871"/>
    </source>
</evidence>
<dbReference type="InterPro" id="IPR021668">
    <property type="entry name" value="TAN"/>
</dbReference>
<evidence type="ECO:0000256" key="12">
    <source>
        <dbReference type="RuleBase" id="RU365027"/>
    </source>
</evidence>
<evidence type="ECO:0000256" key="3">
    <source>
        <dbReference type="ARBA" id="ARBA00012513"/>
    </source>
</evidence>
<gene>
    <name evidence="19" type="primary">ATM</name>
</gene>
<dbReference type="Pfam" id="PF02259">
    <property type="entry name" value="FAT"/>
    <property type="match status" value="1"/>
</dbReference>
<dbReference type="EC" id="2.7.11.1" evidence="3 12"/>
<evidence type="ECO:0000256" key="1">
    <source>
        <dbReference type="ARBA" id="ARBA00004123"/>
    </source>
</evidence>
<evidence type="ECO:0000259" key="16">
    <source>
        <dbReference type="PROSITE" id="PS51189"/>
    </source>
</evidence>
<evidence type="ECO:0000256" key="5">
    <source>
        <dbReference type="ARBA" id="ARBA00022679"/>
    </source>
</evidence>
<dbReference type="SMART" id="SM00146">
    <property type="entry name" value="PI3Kc"/>
    <property type="match status" value="1"/>
</dbReference>
<dbReference type="InterPro" id="IPR018936">
    <property type="entry name" value="PI3/4_kinase_CS"/>
</dbReference>
<evidence type="ECO:0000313" key="19">
    <source>
        <dbReference type="RefSeq" id="XP_015270295.1"/>
    </source>
</evidence>
<dbReference type="PANTHER" id="PTHR37079">
    <property type="entry name" value="SERINE/THREONINE-PROTEIN KINASE ATM"/>
    <property type="match status" value="1"/>
</dbReference>